<proteinExistence type="predicted"/>
<gene>
    <name evidence="3" type="ORF">ENP94_01240</name>
</gene>
<dbReference type="InterPro" id="IPR051691">
    <property type="entry name" value="Metab_Enz_Cyan_OpOx_G3PDH"/>
</dbReference>
<dbReference type="SUPFAM" id="SSF51905">
    <property type="entry name" value="FAD/NAD(P)-binding domain"/>
    <property type="match status" value="1"/>
</dbReference>
<name>A0A7C1NT00_UNCW3</name>
<keyword evidence="1" id="KW-0560">Oxidoreductase</keyword>
<dbReference type="PRINTS" id="PR00469">
    <property type="entry name" value="PNDRDTASEII"/>
</dbReference>
<dbReference type="PANTHER" id="PTHR42949">
    <property type="entry name" value="ANAEROBIC GLYCEROL-3-PHOSPHATE DEHYDROGENASE SUBUNIT B"/>
    <property type="match status" value="1"/>
</dbReference>
<sequence length="369" mass="39603">MKHTEIAIVGGGPAGLSAGIVAARLGAQVTVIDDNPRLGGQLIKQTHKFFGSRTHYCGTRGVDIAAILEQELRKTGAEIVLNTTVIGHFQPNILGLASSQQFTKLTYDRLIIATGAYENNVLFENNDLPGVYGAGAVQTLMNVYGIRPGKRVLMIGSGNIGLIVSYQLLQADVEVAAVVEALPYIGGYHVHAAKLRRCGVPILTSHTIKAALGKEYVTGAVICRVNRKFRPIKGSERKLKVDTICLAVGLSPLIELLSQIDCYLVYIPELGGLVAWHDENLQTSVPGVYVAGDVSGIEEASTAILEGRIAGAHAFLSLKGKEANPEAEAIIRDARRELAVIRQGPFGEKAARGKRQLQQYTPARPVIQQ</sequence>
<protein>
    <submittedName>
        <fullName evidence="3">FAD-dependent oxidoreductase</fullName>
    </submittedName>
</protein>
<dbReference type="PROSITE" id="PS00837">
    <property type="entry name" value="ALADH_PNT_2"/>
    <property type="match status" value="1"/>
</dbReference>
<dbReference type="EMBL" id="DSLG01000002">
    <property type="protein sequence ID" value="HEA86620.1"/>
    <property type="molecule type" value="Genomic_DNA"/>
</dbReference>
<organism evidence="3">
    <name type="scientific">candidate division WOR-3 bacterium</name>
    <dbReference type="NCBI Taxonomy" id="2052148"/>
    <lineage>
        <taxon>Bacteria</taxon>
        <taxon>Bacteria division WOR-3</taxon>
    </lineage>
</organism>
<dbReference type="AlphaFoldDB" id="A0A7C1NT00"/>
<dbReference type="PANTHER" id="PTHR42949:SF3">
    <property type="entry name" value="ANAEROBIC GLYCEROL-3-PHOSPHATE DEHYDROGENASE SUBUNIT B"/>
    <property type="match status" value="1"/>
</dbReference>
<evidence type="ECO:0000259" key="2">
    <source>
        <dbReference type="Pfam" id="PF07992"/>
    </source>
</evidence>
<dbReference type="GO" id="GO:0016491">
    <property type="term" value="F:oxidoreductase activity"/>
    <property type="evidence" value="ECO:0007669"/>
    <property type="project" value="UniProtKB-KW"/>
</dbReference>
<evidence type="ECO:0000313" key="3">
    <source>
        <dbReference type="EMBL" id="HEA86620.1"/>
    </source>
</evidence>
<comment type="caution">
    <text evidence="3">The sequence shown here is derived from an EMBL/GenBank/DDBJ whole genome shotgun (WGS) entry which is preliminary data.</text>
</comment>
<dbReference type="Pfam" id="PF07992">
    <property type="entry name" value="Pyr_redox_2"/>
    <property type="match status" value="1"/>
</dbReference>
<reference evidence="3" key="1">
    <citation type="journal article" date="2020" name="mSystems">
        <title>Genome- and Community-Level Interaction Insights into Carbon Utilization and Element Cycling Functions of Hydrothermarchaeota in Hydrothermal Sediment.</title>
        <authorList>
            <person name="Zhou Z."/>
            <person name="Liu Y."/>
            <person name="Xu W."/>
            <person name="Pan J."/>
            <person name="Luo Z.H."/>
            <person name="Li M."/>
        </authorList>
    </citation>
    <scope>NUCLEOTIDE SEQUENCE [LARGE SCALE GENOMIC DNA]</scope>
    <source>
        <strain evidence="3">SpSt-265</strain>
    </source>
</reference>
<accession>A0A7C1NT00</accession>
<dbReference type="PRINTS" id="PR00368">
    <property type="entry name" value="FADPNR"/>
</dbReference>
<dbReference type="Gene3D" id="3.50.50.60">
    <property type="entry name" value="FAD/NAD(P)-binding domain"/>
    <property type="match status" value="2"/>
</dbReference>
<feature type="domain" description="FAD/NAD(P)-binding" evidence="2">
    <location>
        <begin position="5"/>
        <end position="307"/>
    </location>
</feature>
<dbReference type="InterPro" id="IPR008143">
    <property type="entry name" value="Ala_DH/PNT_CS2"/>
</dbReference>
<evidence type="ECO:0000256" key="1">
    <source>
        <dbReference type="ARBA" id="ARBA00023002"/>
    </source>
</evidence>
<dbReference type="InterPro" id="IPR023753">
    <property type="entry name" value="FAD/NAD-binding_dom"/>
</dbReference>
<dbReference type="InterPro" id="IPR036188">
    <property type="entry name" value="FAD/NAD-bd_sf"/>
</dbReference>